<dbReference type="PANTHER" id="PTHR23176:SF129">
    <property type="entry name" value="RHO GTPASE ACTIVATING PROTEIN AT 16F, ISOFORM E-RELATED"/>
    <property type="match status" value="1"/>
</dbReference>
<dbReference type="CDD" id="cd00159">
    <property type="entry name" value="RhoGAP"/>
    <property type="match status" value="1"/>
</dbReference>
<dbReference type="GO" id="GO:0005096">
    <property type="term" value="F:GTPase activator activity"/>
    <property type="evidence" value="ECO:0007669"/>
    <property type="project" value="UniProtKB-KW"/>
</dbReference>
<name>A0AAV7YJ50_9EUKA</name>
<evidence type="ECO:0000256" key="1">
    <source>
        <dbReference type="ARBA" id="ARBA00022443"/>
    </source>
</evidence>
<dbReference type="Pfam" id="PF00169">
    <property type="entry name" value="PH"/>
    <property type="match status" value="1"/>
</dbReference>
<dbReference type="SMART" id="SM00324">
    <property type="entry name" value="RhoGAP"/>
    <property type="match status" value="1"/>
</dbReference>
<dbReference type="InterPro" id="IPR000198">
    <property type="entry name" value="RhoGAP_dom"/>
</dbReference>
<feature type="domain" description="SH3" evidence="4">
    <location>
        <begin position="1"/>
        <end position="62"/>
    </location>
</feature>
<dbReference type="SMART" id="SM00326">
    <property type="entry name" value="SH3"/>
    <property type="match status" value="2"/>
</dbReference>
<organism evidence="7 8">
    <name type="scientific">Anaeramoeba flamelloides</name>
    <dbReference type="NCBI Taxonomy" id="1746091"/>
    <lineage>
        <taxon>Eukaryota</taxon>
        <taxon>Metamonada</taxon>
        <taxon>Anaeramoebidae</taxon>
        <taxon>Anaeramoeba</taxon>
    </lineage>
</organism>
<dbReference type="Gene3D" id="1.10.555.10">
    <property type="entry name" value="Rho GTPase activation protein"/>
    <property type="match status" value="1"/>
</dbReference>
<dbReference type="InterPro" id="IPR011993">
    <property type="entry name" value="PH-like_dom_sf"/>
</dbReference>
<evidence type="ECO:0000259" key="4">
    <source>
        <dbReference type="PROSITE" id="PS50002"/>
    </source>
</evidence>
<dbReference type="SUPFAM" id="SSF48350">
    <property type="entry name" value="GTPase activation domain, GAP"/>
    <property type="match status" value="1"/>
</dbReference>
<dbReference type="GO" id="GO:0005737">
    <property type="term" value="C:cytoplasm"/>
    <property type="evidence" value="ECO:0007669"/>
    <property type="project" value="TreeGrafter"/>
</dbReference>
<dbReference type="SMART" id="SM00233">
    <property type="entry name" value="PH"/>
    <property type="match status" value="1"/>
</dbReference>
<dbReference type="Gene3D" id="2.30.29.30">
    <property type="entry name" value="Pleckstrin-homology domain (PH domain)/Phosphotyrosine-binding domain (PTB)"/>
    <property type="match status" value="1"/>
</dbReference>
<dbReference type="SUPFAM" id="SSF50044">
    <property type="entry name" value="SH3-domain"/>
    <property type="match status" value="2"/>
</dbReference>
<dbReference type="PANTHER" id="PTHR23176">
    <property type="entry name" value="RHO/RAC/CDC GTPASE-ACTIVATING PROTEIN"/>
    <property type="match status" value="1"/>
</dbReference>
<reference evidence="7" key="1">
    <citation type="submission" date="2022-08" db="EMBL/GenBank/DDBJ databases">
        <title>Novel sulphate-reducing endosymbionts in the free-living metamonad Anaeramoeba.</title>
        <authorList>
            <person name="Jerlstrom-Hultqvist J."/>
            <person name="Cepicka I."/>
            <person name="Gallot-Lavallee L."/>
            <person name="Salas-Leiva D."/>
            <person name="Curtis B.A."/>
            <person name="Zahonova K."/>
            <person name="Pipaliya S."/>
            <person name="Dacks J."/>
            <person name="Roger A.J."/>
        </authorList>
    </citation>
    <scope>NUCLEOTIDE SEQUENCE</scope>
    <source>
        <strain evidence="7">Busselton2</strain>
    </source>
</reference>
<dbReference type="GO" id="GO:0007165">
    <property type="term" value="P:signal transduction"/>
    <property type="evidence" value="ECO:0007669"/>
    <property type="project" value="InterPro"/>
</dbReference>
<dbReference type="Gene3D" id="2.30.30.40">
    <property type="entry name" value="SH3 Domains"/>
    <property type="match status" value="2"/>
</dbReference>
<evidence type="ECO:0000256" key="2">
    <source>
        <dbReference type="ARBA" id="ARBA00022468"/>
    </source>
</evidence>
<gene>
    <name evidence="7" type="ORF">M0812_22885</name>
</gene>
<accession>A0AAV7YJ50</accession>
<dbReference type="InterPro" id="IPR050729">
    <property type="entry name" value="Rho-GAP"/>
</dbReference>
<dbReference type="AlphaFoldDB" id="A0AAV7YJ50"/>
<evidence type="ECO:0000313" key="8">
    <source>
        <dbReference type="Proteomes" id="UP001146793"/>
    </source>
</evidence>
<dbReference type="InterPro" id="IPR008936">
    <property type="entry name" value="Rho_GTPase_activation_prot"/>
</dbReference>
<dbReference type="Pfam" id="PF14604">
    <property type="entry name" value="SH3_9"/>
    <property type="match status" value="1"/>
</dbReference>
<feature type="domain" description="PH" evidence="5">
    <location>
        <begin position="72"/>
        <end position="168"/>
    </location>
</feature>
<protein>
    <submittedName>
        <fullName evidence="7">Rho/rac/cdc gtpase-activating protein</fullName>
    </submittedName>
</protein>
<dbReference type="EMBL" id="JANTQA010000051">
    <property type="protein sequence ID" value="KAJ3429886.1"/>
    <property type="molecule type" value="Genomic_DNA"/>
</dbReference>
<evidence type="ECO:0000259" key="5">
    <source>
        <dbReference type="PROSITE" id="PS50003"/>
    </source>
</evidence>
<dbReference type="PROSITE" id="PS50003">
    <property type="entry name" value="PH_DOMAIN"/>
    <property type="match status" value="1"/>
</dbReference>
<sequence>MSTIKFLVLHSYKSKKEGELTISVGDLVRITHEGKKGYCYGSIVGKKQKGLFPRCFVERYESSWEMNSPLSEPILKGILSKRRSKLQSWKKRQVKLFPHSLAWYKSTNPEPIGLVLLKDCRKIVKLIPKKKVKYPVFLLQSSVKSWEFRCKSEKDQKVWVTSLLNQIKKFSTRFEYYEAKNYKNLQKVSLVSQSSTHILSRSVSKDSVSTQKKKKPNLLKRSQSLFRLGLNKNTGNNFSNINKNRPLRTKKSFMFTHKKKSKIKDPYETTKRFGVPLIVVVARDKTKIPKIIKLSVDFILSNGLKEVGIFRKSGQQNEILQYKKNIDAGRTITFENEENIHNISGLLKLWFRELPESLLTKELYPEFIDLQEKYEGKELCIKIKKIINQLPELNKNIFQIISNLSCKIATFKSVNKMDLPNLALLFGPTLCSRRGVHSKDIVNMQKECRVISIMFEYYDHIFNNKKFLENQDEKNTKTQNKTNSTNNEIFKVIAIEPHLQTTKENKEKQLFFQDGDIISVLNSDDKEWWYGKLLSVEKNEKNESDIIGYFPSSFVEMINEEEYLTLISQEM</sequence>
<keyword evidence="1 3" id="KW-0728">SH3 domain</keyword>
<dbReference type="Pfam" id="PF00620">
    <property type="entry name" value="RhoGAP"/>
    <property type="match status" value="1"/>
</dbReference>
<dbReference type="PROSITE" id="PS50238">
    <property type="entry name" value="RHOGAP"/>
    <property type="match status" value="1"/>
</dbReference>
<dbReference type="Pfam" id="PF07653">
    <property type="entry name" value="SH3_2"/>
    <property type="match status" value="1"/>
</dbReference>
<evidence type="ECO:0000313" key="7">
    <source>
        <dbReference type="EMBL" id="KAJ3429886.1"/>
    </source>
</evidence>
<dbReference type="InterPro" id="IPR001452">
    <property type="entry name" value="SH3_domain"/>
</dbReference>
<dbReference type="Proteomes" id="UP001146793">
    <property type="component" value="Unassembled WGS sequence"/>
</dbReference>
<feature type="domain" description="Rho-GAP" evidence="6">
    <location>
        <begin position="275"/>
        <end position="462"/>
    </location>
</feature>
<evidence type="ECO:0000259" key="6">
    <source>
        <dbReference type="PROSITE" id="PS50238"/>
    </source>
</evidence>
<dbReference type="CDD" id="cd00174">
    <property type="entry name" value="SH3"/>
    <property type="match status" value="1"/>
</dbReference>
<dbReference type="PROSITE" id="PS50002">
    <property type="entry name" value="SH3"/>
    <property type="match status" value="2"/>
</dbReference>
<proteinExistence type="predicted"/>
<comment type="caution">
    <text evidence="7">The sequence shown here is derived from an EMBL/GenBank/DDBJ whole genome shotgun (WGS) entry which is preliminary data.</text>
</comment>
<dbReference type="InterPro" id="IPR001849">
    <property type="entry name" value="PH_domain"/>
</dbReference>
<keyword evidence="2" id="KW-0343">GTPase activation</keyword>
<evidence type="ECO:0000256" key="3">
    <source>
        <dbReference type="PROSITE-ProRule" id="PRU00192"/>
    </source>
</evidence>
<dbReference type="SUPFAM" id="SSF50729">
    <property type="entry name" value="PH domain-like"/>
    <property type="match status" value="1"/>
</dbReference>
<dbReference type="CDD" id="cd00821">
    <property type="entry name" value="PH"/>
    <property type="match status" value="1"/>
</dbReference>
<dbReference type="InterPro" id="IPR036028">
    <property type="entry name" value="SH3-like_dom_sf"/>
</dbReference>
<feature type="domain" description="SH3" evidence="4">
    <location>
        <begin position="487"/>
        <end position="560"/>
    </location>
</feature>